<dbReference type="STRING" id="573063.Metin_1298"/>
<accession>D5VTP5</accession>
<keyword evidence="3" id="KW-1185">Reference proteome</keyword>
<dbReference type="AlphaFoldDB" id="D5VTP5"/>
<dbReference type="Pfam" id="PF09877">
    <property type="entry name" value="EhaL"/>
    <property type="match status" value="1"/>
</dbReference>
<organism evidence="2 3">
    <name type="scientific">Methanocaldococcus infernus (strain DSM 11812 / JCM 15783 / ME)</name>
    <dbReference type="NCBI Taxonomy" id="573063"/>
    <lineage>
        <taxon>Archaea</taxon>
        <taxon>Methanobacteriati</taxon>
        <taxon>Methanobacteriota</taxon>
        <taxon>Methanomada group</taxon>
        <taxon>Methanococci</taxon>
        <taxon>Methanococcales</taxon>
        <taxon>Methanocaldococcaceae</taxon>
        <taxon>Methanocaldococcus</taxon>
    </lineage>
</organism>
<evidence type="ECO:0000313" key="3">
    <source>
        <dbReference type="Proteomes" id="UP000002061"/>
    </source>
</evidence>
<proteinExistence type="predicted"/>
<sequence>MDLLILDISLILFVIGNLLGLEYSYRKYPYPYNIKRVDPLALALGILGGIVVNFNLPLGSLLLAFPLGMRSGYGRVEFLIGLALAFTLWVLL</sequence>
<keyword evidence="1" id="KW-1133">Transmembrane helix</keyword>
<name>D5VTP5_METIM</name>
<feature type="transmembrane region" description="Helical" evidence="1">
    <location>
        <begin position="72"/>
        <end position="91"/>
    </location>
</feature>
<evidence type="ECO:0000256" key="1">
    <source>
        <dbReference type="SAM" id="Phobius"/>
    </source>
</evidence>
<keyword evidence="1" id="KW-0812">Transmembrane</keyword>
<evidence type="ECO:0000313" key="2">
    <source>
        <dbReference type="EMBL" id="ADG13948.1"/>
    </source>
</evidence>
<reference evidence="2" key="1">
    <citation type="submission" date="2010-04" db="EMBL/GenBank/DDBJ databases">
        <title>Complete sequence of Methanocaldococcus infernus ME.</title>
        <authorList>
            <consortium name="US DOE Joint Genome Institute"/>
            <person name="Lucas S."/>
            <person name="Copeland A."/>
            <person name="Lapidus A."/>
            <person name="Cheng J.-F."/>
            <person name="Bruce D."/>
            <person name="Goodwin L."/>
            <person name="Pitluck S."/>
            <person name="Munk A.C."/>
            <person name="Detter J.C."/>
            <person name="Han C."/>
            <person name="Tapia R."/>
            <person name="Land M."/>
            <person name="Hauser L."/>
            <person name="Kyrpides N."/>
            <person name="Mikhailova N."/>
            <person name="Sieprawska-Lupa M."/>
            <person name="Whitman W.B."/>
            <person name="Woyke T."/>
        </authorList>
    </citation>
    <scope>NUCLEOTIDE SEQUENCE [LARGE SCALE GENOMIC DNA]</scope>
    <source>
        <strain evidence="2">ME</strain>
    </source>
</reference>
<feature type="transmembrane region" description="Helical" evidence="1">
    <location>
        <begin position="44"/>
        <end position="65"/>
    </location>
</feature>
<dbReference type="eggNOG" id="arCOG04834">
    <property type="taxonomic scope" value="Archaea"/>
</dbReference>
<gene>
    <name evidence="2" type="ordered locus">Metin_1298</name>
</gene>
<keyword evidence="1" id="KW-0472">Membrane</keyword>
<dbReference type="InterPro" id="IPR019211">
    <property type="entry name" value="EhaL"/>
</dbReference>
<dbReference type="EMBL" id="CP002009">
    <property type="protein sequence ID" value="ADG13948.1"/>
    <property type="molecule type" value="Genomic_DNA"/>
</dbReference>
<dbReference type="RefSeq" id="WP_013100693.1">
    <property type="nucleotide sequence ID" value="NC_014122.1"/>
</dbReference>
<dbReference type="Proteomes" id="UP000002061">
    <property type="component" value="Chromosome"/>
</dbReference>
<dbReference type="KEGG" id="mif:Metin_1298"/>
<dbReference type="HOGENOM" id="CLU_2366257_0_0_2"/>
<dbReference type="GeneID" id="9132329"/>
<protein>
    <submittedName>
        <fullName evidence="2">Uncharacterized protein</fullName>
    </submittedName>
</protein>